<dbReference type="Pfam" id="PF02518">
    <property type="entry name" value="HATPase_c"/>
    <property type="match status" value="1"/>
</dbReference>
<organism evidence="14 15">
    <name type="scientific">Herbiconiux moechotypicola</name>
    <dbReference type="NCBI Taxonomy" id="637393"/>
    <lineage>
        <taxon>Bacteria</taxon>
        <taxon>Bacillati</taxon>
        <taxon>Actinomycetota</taxon>
        <taxon>Actinomycetes</taxon>
        <taxon>Micrococcales</taxon>
        <taxon>Microbacteriaceae</taxon>
        <taxon>Herbiconiux</taxon>
    </lineage>
</organism>
<dbReference type="InterPro" id="IPR003661">
    <property type="entry name" value="HisK_dim/P_dom"/>
</dbReference>
<keyword evidence="9" id="KW-0902">Two-component regulatory system</keyword>
<dbReference type="SMART" id="SM00387">
    <property type="entry name" value="HATPase_c"/>
    <property type="match status" value="1"/>
</dbReference>
<dbReference type="Pfam" id="PF00512">
    <property type="entry name" value="HisKA"/>
    <property type="match status" value="1"/>
</dbReference>
<dbReference type="InterPro" id="IPR004358">
    <property type="entry name" value="Sig_transdc_His_kin-like_C"/>
</dbReference>
<gene>
    <name evidence="14" type="ORF">GCM10009851_12980</name>
</gene>
<dbReference type="CDD" id="cd00075">
    <property type="entry name" value="HATPase"/>
    <property type="match status" value="1"/>
</dbReference>
<evidence type="ECO:0000256" key="1">
    <source>
        <dbReference type="ARBA" id="ARBA00000085"/>
    </source>
</evidence>
<sequence>MSVPTTPRSMVRALRHRLLLVVAVAVVLVGVASVWGLRIVTDRNAERQVQIAAQSVTTWGADSDGIRVIDSGHFSSVDAASTVVALLTEDDRVVVATSDLPVTVAELESIAGGLEDGGTVRSDAGSQTILFAEVPLAGNVVFDGSPTPVDRALVGIGVEGADRLVTALALAALVLLAVVLTAVAFVVTAVVSRTTHSLTDLASRVERADLDGLAESPAAEFAETGAIAGAIVRLDRRRDATERQLRDFVADASHELRTPLTKIQGWAELHFQHPTDAATTDRAFQSVVDESERMRLLVDKLAQLARAESGAPVRERFDLAAICHEAVGDAALIESEATVELVTRSVVMLLGDSAALTQVVRNLVGNALIHGGPKVTVAIGVTEIAGQVELTVSDNGQGMPPAIRDRAFERFVTRDRRTGTGLGLSIVQAIVRSHSGTVELESEPGEGTRVTVRLPGAAD</sequence>
<reference evidence="14 15" key="1">
    <citation type="journal article" date="2019" name="Int. J. Syst. Evol. Microbiol.">
        <title>The Global Catalogue of Microorganisms (GCM) 10K type strain sequencing project: providing services to taxonomists for standard genome sequencing and annotation.</title>
        <authorList>
            <consortium name="The Broad Institute Genomics Platform"/>
            <consortium name="The Broad Institute Genome Sequencing Center for Infectious Disease"/>
            <person name="Wu L."/>
            <person name="Ma J."/>
        </authorList>
    </citation>
    <scope>NUCLEOTIDE SEQUENCE [LARGE SCALE GENOMIC DNA]</scope>
    <source>
        <strain evidence="14 15">JCM 16117</strain>
    </source>
</reference>
<evidence type="ECO:0000256" key="7">
    <source>
        <dbReference type="ARBA" id="ARBA00022777"/>
    </source>
</evidence>
<dbReference type="EMBL" id="BAAAQY010000003">
    <property type="protein sequence ID" value="GAA2229742.1"/>
    <property type="molecule type" value="Genomic_DNA"/>
</dbReference>
<evidence type="ECO:0000256" key="10">
    <source>
        <dbReference type="ARBA" id="ARBA00023136"/>
    </source>
</evidence>
<dbReference type="PRINTS" id="PR00344">
    <property type="entry name" value="BCTRLSENSOR"/>
</dbReference>
<dbReference type="InterPro" id="IPR050428">
    <property type="entry name" value="TCS_sensor_his_kinase"/>
</dbReference>
<dbReference type="InterPro" id="IPR003594">
    <property type="entry name" value="HATPase_dom"/>
</dbReference>
<dbReference type="InterPro" id="IPR036890">
    <property type="entry name" value="HATPase_C_sf"/>
</dbReference>
<evidence type="ECO:0000256" key="8">
    <source>
        <dbReference type="ARBA" id="ARBA00022989"/>
    </source>
</evidence>
<comment type="subcellular location">
    <subcellularLocation>
        <location evidence="2">Cell membrane</location>
    </subcellularLocation>
</comment>
<protein>
    <recommendedName>
        <fullName evidence="3">histidine kinase</fullName>
        <ecNumber evidence="3">2.7.13.3</ecNumber>
    </recommendedName>
</protein>
<evidence type="ECO:0000256" key="12">
    <source>
        <dbReference type="SAM" id="Phobius"/>
    </source>
</evidence>
<dbReference type="SUPFAM" id="SSF47384">
    <property type="entry name" value="Homodimeric domain of signal transducing histidine kinase"/>
    <property type="match status" value="1"/>
</dbReference>
<keyword evidence="6 12" id="KW-0812">Transmembrane</keyword>
<keyword evidence="5" id="KW-0808">Transferase</keyword>
<evidence type="ECO:0000256" key="11">
    <source>
        <dbReference type="SAM" id="MobiDB-lite"/>
    </source>
</evidence>
<keyword evidence="15" id="KW-1185">Reference proteome</keyword>
<evidence type="ECO:0000259" key="13">
    <source>
        <dbReference type="PROSITE" id="PS50109"/>
    </source>
</evidence>
<evidence type="ECO:0000313" key="15">
    <source>
        <dbReference type="Proteomes" id="UP001500929"/>
    </source>
</evidence>
<dbReference type="CDD" id="cd00082">
    <property type="entry name" value="HisKA"/>
    <property type="match status" value="1"/>
</dbReference>
<evidence type="ECO:0000256" key="9">
    <source>
        <dbReference type="ARBA" id="ARBA00023012"/>
    </source>
</evidence>
<keyword evidence="7" id="KW-0418">Kinase</keyword>
<dbReference type="InterPro" id="IPR036097">
    <property type="entry name" value="HisK_dim/P_sf"/>
</dbReference>
<evidence type="ECO:0000256" key="6">
    <source>
        <dbReference type="ARBA" id="ARBA00022692"/>
    </source>
</evidence>
<dbReference type="SUPFAM" id="SSF55874">
    <property type="entry name" value="ATPase domain of HSP90 chaperone/DNA topoisomerase II/histidine kinase"/>
    <property type="match status" value="1"/>
</dbReference>
<dbReference type="Gene3D" id="1.10.287.130">
    <property type="match status" value="1"/>
</dbReference>
<dbReference type="SMART" id="SM00388">
    <property type="entry name" value="HisKA"/>
    <property type="match status" value="1"/>
</dbReference>
<proteinExistence type="predicted"/>
<feature type="region of interest" description="Disordered" evidence="11">
    <location>
        <begin position="440"/>
        <end position="459"/>
    </location>
</feature>
<feature type="domain" description="Histidine kinase" evidence="13">
    <location>
        <begin position="251"/>
        <end position="458"/>
    </location>
</feature>
<keyword evidence="4" id="KW-0597">Phosphoprotein</keyword>
<accession>A0ABN3DFE0</accession>
<evidence type="ECO:0000256" key="4">
    <source>
        <dbReference type="ARBA" id="ARBA00022553"/>
    </source>
</evidence>
<keyword evidence="8 12" id="KW-1133">Transmembrane helix</keyword>
<feature type="transmembrane region" description="Helical" evidence="12">
    <location>
        <begin position="168"/>
        <end position="191"/>
    </location>
</feature>
<dbReference type="PANTHER" id="PTHR45436:SF5">
    <property type="entry name" value="SENSOR HISTIDINE KINASE TRCS"/>
    <property type="match status" value="1"/>
</dbReference>
<dbReference type="EC" id="2.7.13.3" evidence="3"/>
<comment type="catalytic activity">
    <reaction evidence="1">
        <text>ATP + protein L-histidine = ADP + protein N-phospho-L-histidine.</text>
        <dbReference type="EC" id="2.7.13.3"/>
    </reaction>
</comment>
<evidence type="ECO:0000313" key="14">
    <source>
        <dbReference type="EMBL" id="GAA2229742.1"/>
    </source>
</evidence>
<evidence type="ECO:0000256" key="2">
    <source>
        <dbReference type="ARBA" id="ARBA00004236"/>
    </source>
</evidence>
<keyword evidence="10 12" id="KW-0472">Membrane</keyword>
<dbReference type="PANTHER" id="PTHR45436">
    <property type="entry name" value="SENSOR HISTIDINE KINASE YKOH"/>
    <property type="match status" value="1"/>
</dbReference>
<dbReference type="Gene3D" id="3.30.565.10">
    <property type="entry name" value="Histidine kinase-like ATPase, C-terminal domain"/>
    <property type="match status" value="1"/>
</dbReference>
<evidence type="ECO:0000256" key="5">
    <source>
        <dbReference type="ARBA" id="ARBA00022679"/>
    </source>
</evidence>
<dbReference type="InterPro" id="IPR005467">
    <property type="entry name" value="His_kinase_dom"/>
</dbReference>
<comment type="caution">
    <text evidence="14">The sequence shown here is derived from an EMBL/GenBank/DDBJ whole genome shotgun (WGS) entry which is preliminary data.</text>
</comment>
<name>A0ABN3DFE0_9MICO</name>
<evidence type="ECO:0000256" key="3">
    <source>
        <dbReference type="ARBA" id="ARBA00012438"/>
    </source>
</evidence>
<dbReference type="PROSITE" id="PS50109">
    <property type="entry name" value="HIS_KIN"/>
    <property type="match status" value="1"/>
</dbReference>
<dbReference type="Proteomes" id="UP001500929">
    <property type="component" value="Unassembled WGS sequence"/>
</dbReference>